<dbReference type="SUPFAM" id="SSF53271">
    <property type="entry name" value="PRTase-like"/>
    <property type="match status" value="1"/>
</dbReference>
<sequence length="227" mass="24599">MSLGLPKTILEEVLLSMQVLGVFEDRHDAGCQLAELIVRAKPTNPIVYGIPRGGILVAAPIAQQLGCPLDVAIAKKIVLPINPETALGAITSDGYMLDMGRQYCSPSEWAHAVHYARTKADGLLQSFQPCRPQLEIADTTAILVDDGIATGATIAVIAAAMKTLPYREIWLAAPVAPLRMPKAIASRIDNIILLERPEVFVSVSYFYKHFPEVTTEEALACFQMANS</sequence>
<accession>A0ABX1LR66</accession>
<dbReference type="InterPro" id="IPR029057">
    <property type="entry name" value="PRTase-like"/>
</dbReference>
<dbReference type="InterPro" id="IPR000836">
    <property type="entry name" value="PRTase_dom"/>
</dbReference>
<dbReference type="GO" id="GO:0016757">
    <property type="term" value="F:glycosyltransferase activity"/>
    <property type="evidence" value="ECO:0007669"/>
    <property type="project" value="UniProtKB-KW"/>
</dbReference>
<dbReference type="Gene3D" id="3.40.50.2020">
    <property type="match status" value="1"/>
</dbReference>
<dbReference type="Proteomes" id="UP000738376">
    <property type="component" value="Unassembled WGS sequence"/>
</dbReference>
<proteinExistence type="predicted"/>
<comment type="caution">
    <text evidence="2">The sequence shown here is derived from an EMBL/GenBank/DDBJ whole genome shotgun (WGS) entry which is preliminary data.</text>
</comment>
<dbReference type="Pfam" id="PF00156">
    <property type="entry name" value="Pribosyltran"/>
    <property type="match status" value="1"/>
</dbReference>
<keyword evidence="2" id="KW-0328">Glycosyltransferase</keyword>
<dbReference type="CDD" id="cd06223">
    <property type="entry name" value="PRTases_typeI"/>
    <property type="match status" value="1"/>
</dbReference>
<organism evidence="2 3">
    <name type="scientific">Pseudanabaena yagii GIHE-NHR1</name>
    <dbReference type="NCBI Taxonomy" id="2722753"/>
    <lineage>
        <taxon>Bacteria</taxon>
        <taxon>Bacillati</taxon>
        <taxon>Cyanobacteriota</taxon>
        <taxon>Cyanophyceae</taxon>
        <taxon>Pseudanabaenales</taxon>
        <taxon>Pseudanabaenaceae</taxon>
        <taxon>Pseudanabaena</taxon>
        <taxon>Pseudanabaena yagii</taxon>
    </lineage>
</organism>
<dbReference type="EMBL" id="JAAVJL010000001">
    <property type="protein sequence ID" value="NMF58622.1"/>
    <property type="molecule type" value="Genomic_DNA"/>
</dbReference>
<reference evidence="2 3" key="1">
    <citation type="submission" date="2020-03" db="EMBL/GenBank/DDBJ databases">
        <title>Draft Genome Sequence of 2-Methylisoborneol Producing Pseudanabaena yagii Strain GIHE-NHR1 Isolated from North Han River in South Korea.</title>
        <authorList>
            <person name="Jeong J."/>
        </authorList>
    </citation>
    <scope>NUCLEOTIDE SEQUENCE [LARGE SCALE GENOMIC DNA]</scope>
    <source>
        <strain evidence="2 3">GIHE-NHR1</strain>
    </source>
</reference>
<dbReference type="Gene3D" id="3.30.1310.20">
    <property type="entry name" value="PRTase-like"/>
    <property type="match status" value="1"/>
</dbReference>
<keyword evidence="3" id="KW-1185">Reference proteome</keyword>
<evidence type="ECO:0000313" key="3">
    <source>
        <dbReference type="Proteomes" id="UP000738376"/>
    </source>
</evidence>
<protein>
    <submittedName>
        <fullName evidence="2">Phosphoribosyltransferase</fullName>
    </submittedName>
</protein>
<name>A0ABX1LR66_9CYAN</name>
<gene>
    <name evidence="2" type="ORF">HC246_11470</name>
</gene>
<keyword evidence="2" id="KW-0808">Transferase</keyword>
<evidence type="ECO:0000313" key="2">
    <source>
        <dbReference type="EMBL" id="NMF58622.1"/>
    </source>
</evidence>
<dbReference type="RefSeq" id="WP_169363503.1">
    <property type="nucleotide sequence ID" value="NZ_JAAVJL010000001.1"/>
</dbReference>
<evidence type="ECO:0000259" key="1">
    <source>
        <dbReference type="Pfam" id="PF00156"/>
    </source>
</evidence>
<feature type="domain" description="Phosphoribosyltransferase" evidence="1">
    <location>
        <begin position="37"/>
        <end position="184"/>
    </location>
</feature>